<sequence length="296" mass="30932">MSPDNAAPNARERDSEALLSAMDGVEVSKEDRQNGYDISLLALKPRNSAHLPDSLTFEPEDPFVDTDERSPLAHPDSSLATSDRPSSTRSSEQRAALTAVPPVSNTVPRFAAAAYQHRAQASESRSSLTKHRLDALLASEADEEKGSWVVDGVKGRRKEPLWQRKWLLLVAALVVVLVCTGVGAGVGIMMSRKKHSPAADKQDAASTSDSTSFSAAPHTATPSPAASSPTSSPFDPAVPPATAALASPTDSGSAGETPWNSSPTLVPQGAYTSAAGTEGTGTSDVWTASETNADWA</sequence>
<keyword evidence="2" id="KW-0472">Membrane</keyword>
<dbReference type="EMBL" id="LCTV02000013">
    <property type="protein sequence ID" value="PRQ70952.1"/>
    <property type="molecule type" value="Genomic_DNA"/>
</dbReference>
<feature type="compositionally biased region" description="Polar residues" evidence="1">
    <location>
        <begin position="78"/>
        <end position="90"/>
    </location>
</feature>
<feature type="transmembrane region" description="Helical" evidence="2">
    <location>
        <begin position="166"/>
        <end position="190"/>
    </location>
</feature>
<feature type="compositionally biased region" description="Polar residues" evidence="1">
    <location>
        <begin position="248"/>
        <end position="265"/>
    </location>
</feature>
<feature type="region of interest" description="Disordered" evidence="1">
    <location>
        <begin position="197"/>
        <end position="296"/>
    </location>
</feature>
<feature type="compositionally biased region" description="Polar residues" evidence="1">
    <location>
        <begin position="283"/>
        <end position="296"/>
    </location>
</feature>
<gene>
    <name evidence="3" type="ORF">AAT19DRAFT_10492</name>
</gene>
<protein>
    <submittedName>
        <fullName evidence="3">Cell wall surface anchor family protein</fullName>
    </submittedName>
</protein>
<feature type="compositionally biased region" description="Low complexity" evidence="1">
    <location>
        <begin position="269"/>
        <end position="282"/>
    </location>
</feature>
<evidence type="ECO:0000313" key="4">
    <source>
        <dbReference type="Proteomes" id="UP000239560"/>
    </source>
</evidence>
<comment type="caution">
    <text evidence="3">The sequence shown here is derived from an EMBL/GenBank/DDBJ whole genome shotgun (WGS) entry which is preliminary data.</text>
</comment>
<proteinExistence type="predicted"/>
<feature type="region of interest" description="Disordered" evidence="1">
    <location>
        <begin position="1"/>
        <end position="101"/>
    </location>
</feature>
<keyword evidence="2" id="KW-1133">Transmembrane helix</keyword>
<dbReference type="AlphaFoldDB" id="A0A2S9ZYW8"/>
<name>A0A2S9ZYW8_RHOTO</name>
<reference evidence="3 4" key="1">
    <citation type="journal article" date="2018" name="Elife">
        <title>Functional genomics of lipid metabolism in the oleaginous yeast Rhodosporidium toruloides.</title>
        <authorList>
            <person name="Coradetti S.T."/>
            <person name="Pinel D."/>
            <person name="Geiselman G."/>
            <person name="Ito M."/>
            <person name="Mondo S."/>
            <person name="Reilly M.C."/>
            <person name="Cheng Y.F."/>
            <person name="Bauer S."/>
            <person name="Grigoriev I."/>
            <person name="Gladden J.M."/>
            <person name="Simmons B.A."/>
            <person name="Brem R."/>
            <person name="Arkin A.P."/>
            <person name="Skerker J.M."/>
        </authorList>
    </citation>
    <scope>NUCLEOTIDE SEQUENCE [LARGE SCALE GENOMIC DNA]</scope>
    <source>
        <strain evidence="3 4">NBRC 0880</strain>
    </source>
</reference>
<organism evidence="3 4">
    <name type="scientific">Rhodotorula toruloides</name>
    <name type="common">Yeast</name>
    <name type="synonym">Rhodosporidium toruloides</name>
    <dbReference type="NCBI Taxonomy" id="5286"/>
    <lineage>
        <taxon>Eukaryota</taxon>
        <taxon>Fungi</taxon>
        <taxon>Dikarya</taxon>
        <taxon>Basidiomycota</taxon>
        <taxon>Pucciniomycotina</taxon>
        <taxon>Microbotryomycetes</taxon>
        <taxon>Sporidiobolales</taxon>
        <taxon>Sporidiobolaceae</taxon>
        <taxon>Rhodotorula</taxon>
    </lineage>
</organism>
<dbReference type="Proteomes" id="UP000239560">
    <property type="component" value="Unassembled WGS sequence"/>
</dbReference>
<keyword evidence="2" id="KW-0812">Transmembrane</keyword>
<dbReference type="OrthoDB" id="2527444at2759"/>
<evidence type="ECO:0000313" key="3">
    <source>
        <dbReference type="EMBL" id="PRQ70952.1"/>
    </source>
</evidence>
<feature type="compositionally biased region" description="Low complexity" evidence="1">
    <location>
        <begin position="204"/>
        <end position="235"/>
    </location>
</feature>
<evidence type="ECO:0000256" key="1">
    <source>
        <dbReference type="SAM" id="MobiDB-lite"/>
    </source>
</evidence>
<accession>A0A2S9ZYW8</accession>
<evidence type="ECO:0000256" key="2">
    <source>
        <dbReference type="SAM" id="Phobius"/>
    </source>
</evidence>